<evidence type="ECO:0000313" key="2">
    <source>
        <dbReference type="Proteomes" id="UP000515570"/>
    </source>
</evidence>
<evidence type="ECO:0000313" key="1">
    <source>
        <dbReference type="EMBL" id="QMV85042.1"/>
    </source>
</evidence>
<dbReference type="AlphaFoldDB" id="A0A7G5FEK1"/>
<sequence>MTKKNVLLFTAIAMVALAIGAILSPQSFNFIRYPLAQMKYGIKETDETKALSKAIRKVSPKGTKIHVSDSRFGKIATVNIPDGLPKEQRGEFMKEFALLAEQHLTGNDETFISFPLGTTAIHVTSEPSQIVTKYKHTEELFAEFGDSFSTYAYYDKTPSLTRELSAKTAEECASQIKEVTPIVSSSPSTKDGYFVTFQGCADSKASYSSPAEAPNPTLDEFADFIARVGALPKDSSISVDRTRALVVHYSEQLPPEQQQIIESWPYGRGSIYPKRELGVI</sequence>
<dbReference type="EMBL" id="CP059833">
    <property type="protein sequence ID" value="QMV85042.1"/>
    <property type="molecule type" value="Genomic_DNA"/>
</dbReference>
<protein>
    <submittedName>
        <fullName evidence="1">Uncharacterized protein</fullName>
    </submittedName>
</protein>
<proteinExistence type="predicted"/>
<reference evidence="1 2" key="1">
    <citation type="submission" date="2020-07" db="EMBL/GenBank/DDBJ databases">
        <title>non toxigenic Corynebacterium sp. nov from a clinical source.</title>
        <authorList>
            <person name="Bernier A.-M."/>
            <person name="Bernard K."/>
        </authorList>
    </citation>
    <scope>NUCLEOTIDE SEQUENCE [LARGE SCALE GENOMIC DNA]</scope>
    <source>
        <strain evidence="2">NML 93-0612</strain>
    </source>
</reference>
<name>A0A7G5FEK1_9CORY</name>
<keyword evidence="2" id="KW-1185">Reference proteome</keyword>
<accession>A0A7G5FEK1</accession>
<dbReference type="RefSeq" id="WP_182385849.1">
    <property type="nucleotide sequence ID" value="NZ_CP059833.1"/>
</dbReference>
<gene>
    <name evidence="1" type="ORF">HW450_12030</name>
</gene>
<organism evidence="1 2">
    <name type="scientific">Corynebacterium hindlerae</name>
    <dbReference type="NCBI Taxonomy" id="699041"/>
    <lineage>
        <taxon>Bacteria</taxon>
        <taxon>Bacillati</taxon>
        <taxon>Actinomycetota</taxon>
        <taxon>Actinomycetes</taxon>
        <taxon>Mycobacteriales</taxon>
        <taxon>Corynebacteriaceae</taxon>
        <taxon>Corynebacterium</taxon>
    </lineage>
</organism>
<dbReference type="Proteomes" id="UP000515570">
    <property type="component" value="Chromosome"/>
</dbReference>